<dbReference type="EMBL" id="KI545884">
    <property type="protein sequence ID" value="EST05783.1"/>
    <property type="molecule type" value="Genomic_DNA"/>
</dbReference>
<dbReference type="Gene3D" id="3.40.50.1910">
    <property type="match status" value="1"/>
</dbReference>
<dbReference type="Gene3D" id="1.25.40.60">
    <property type="match status" value="1"/>
</dbReference>
<keyword evidence="3" id="KW-1185">Reference proteome</keyword>
<dbReference type="PIRSF" id="PIRSF005715">
    <property type="entry name" value="VPS45_Sec1"/>
    <property type="match status" value="1"/>
</dbReference>
<dbReference type="InterPro" id="IPR043127">
    <property type="entry name" value="Sec-1-like_dom3a"/>
</dbReference>
<dbReference type="OrthoDB" id="10266265at2759"/>
<dbReference type="AlphaFoldDB" id="V5ES69"/>
<dbReference type="GeneID" id="27420979"/>
<evidence type="ECO:0000256" key="1">
    <source>
        <dbReference type="ARBA" id="ARBA00009884"/>
    </source>
</evidence>
<dbReference type="PANTHER" id="PTHR11679">
    <property type="entry name" value="VESICLE PROTEIN SORTING-ASSOCIATED"/>
    <property type="match status" value="1"/>
</dbReference>
<evidence type="ECO:0000313" key="3">
    <source>
        <dbReference type="Proteomes" id="UP000019377"/>
    </source>
</evidence>
<gene>
    <name evidence="2" type="ORF">PSEUBRA_SCAF4g04905</name>
</gene>
<dbReference type="OMA" id="VHQLNNA"/>
<dbReference type="eggNOG" id="KOG1299">
    <property type="taxonomic scope" value="Eukaryota"/>
</dbReference>
<dbReference type="Pfam" id="PF00995">
    <property type="entry name" value="Sec1"/>
    <property type="match status" value="1"/>
</dbReference>
<dbReference type="HOGENOM" id="CLU_013933_3_1_1"/>
<dbReference type="Gene3D" id="3.40.50.2060">
    <property type="match status" value="1"/>
</dbReference>
<comment type="similarity">
    <text evidence="1">Belongs to the STXBP/unc-18/SEC1 family.</text>
</comment>
<dbReference type="RefSeq" id="XP_016290772.1">
    <property type="nucleotide sequence ID" value="XM_016438286.1"/>
</dbReference>
<dbReference type="Proteomes" id="UP000019377">
    <property type="component" value="Unassembled WGS sequence"/>
</dbReference>
<evidence type="ECO:0000313" key="2">
    <source>
        <dbReference type="EMBL" id="EST05783.1"/>
    </source>
</evidence>
<proteinExistence type="inferred from homology"/>
<dbReference type="InterPro" id="IPR043154">
    <property type="entry name" value="Sec-1-like_dom1"/>
</dbReference>
<protein>
    <submittedName>
        <fullName evidence="2">Putative vacuolar protein sorting protein VpsB</fullName>
    </submittedName>
</protein>
<sequence length="668" mass="73199">MDVTKAVSAYIQRMITEVAGIKVLLLDQDTTPVISTSFTQSSLLSHEVYLTDRVDNANRDRMRHLNCIALLRPTPQSIAALSRELRQPRYKSYWLYFTNVLQKQDIELLAEADEHEVVKEIQEFFADYLPVNTDLFSLNIDTPPARIWGDNPATWDQQGLDQHVKGLMALLLSLKKRPVIRYERMSTLAKKLGEELSYQISNSHSGLFDFRKTENAPLLLILDRRNDPVTPLLTQWTYQAMVHEVLGIKNGRVSLADADGIRPELQEIVLSGDQDPFFSANLFDNFGDLGASIKKYVLEYQSRTASNASIDTVADMKRFVEEYPEFRKLGGNVSKHVALLGELSRRVERDSLLEISELEQSLASVESHASDLRAVQSMIESTKASHDAKIRIAILYALRYQKLPGNQIQKIVQDLLKAGVPESRAALVFVTLNIAGADQRQDDLFANENFFSRGKSALKGLKGVENVYTQHTPHLVQTVDNLMRGRLRDTSYPFISASQGGAPFNPAERPQDVVLFVIGGATYEEARSIAFLNAQHQRGAQAGVQQAAVGGVAGTGTRFLLGGSSIHNSKSYLDMVQDAASRFDARVAKPPANLGLGGPALNLSIGPVQLAVGGRQNGSGPGGAVAGAAASLLDPEYLGEAASGARDLATDIFGRVRKGVEGTIGGLQ</sequence>
<dbReference type="InterPro" id="IPR036045">
    <property type="entry name" value="Sec1-like_sf"/>
</dbReference>
<accession>V5ES69</accession>
<reference evidence="3" key="1">
    <citation type="journal article" date="2013" name="Genome Announc.">
        <title>Draft genome sequence of Pseudozyma brasiliensis sp. nov. strain GHG001, a high producer of endo-1,4-xylanase isolated from an insect pest of sugarcane.</title>
        <authorList>
            <person name="Oliveira J.V.D.C."/>
            <person name="dos Santos R.A.C."/>
            <person name="Borges T.A."/>
            <person name="Riano-Pachon D.M."/>
            <person name="Goldman G.H."/>
        </authorList>
    </citation>
    <scope>NUCLEOTIDE SEQUENCE [LARGE SCALE GENOMIC DNA]</scope>
    <source>
        <strain evidence="3">GHG001</strain>
    </source>
</reference>
<dbReference type="InterPro" id="IPR001619">
    <property type="entry name" value="Sec1-like"/>
</dbReference>
<name>V5ES69_KALBG</name>
<dbReference type="GO" id="GO:0016192">
    <property type="term" value="P:vesicle-mediated transport"/>
    <property type="evidence" value="ECO:0007669"/>
    <property type="project" value="InterPro"/>
</dbReference>
<organism evidence="2 3">
    <name type="scientific">Kalmanozyma brasiliensis (strain GHG001)</name>
    <name type="common">Yeast</name>
    <name type="synonym">Pseudozyma brasiliensis</name>
    <dbReference type="NCBI Taxonomy" id="1365824"/>
    <lineage>
        <taxon>Eukaryota</taxon>
        <taxon>Fungi</taxon>
        <taxon>Dikarya</taxon>
        <taxon>Basidiomycota</taxon>
        <taxon>Ustilaginomycotina</taxon>
        <taxon>Ustilaginomycetes</taxon>
        <taxon>Ustilaginales</taxon>
        <taxon>Ustilaginaceae</taxon>
        <taxon>Kalmanozyma</taxon>
    </lineage>
</organism>
<dbReference type="InterPro" id="IPR027482">
    <property type="entry name" value="Sec1-like_dom2"/>
</dbReference>
<dbReference type="SUPFAM" id="SSF56815">
    <property type="entry name" value="Sec1/munc18-like (SM) proteins"/>
    <property type="match status" value="1"/>
</dbReference>
<dbReference type="STRING" id="1365824.V5ES69"/>
<dbReference type="Gene3D" id="3.90.830.10">
    <property type="entry name" value="Syntaxin Binding Protein 1, Chain A, domain 2"/>
    <property type="match status" value="1"/>
</dbReference>